<dbReference type="AlphaFoldDB" id="A0A521G0P5"/>
<comment type="caution">
    <text evidence="2">The sequence shown here is derived from an EMBL/GenBank/DDBJ whole genome shotgun (WGS) entry which is preliminary data.</text>
</comment>
<gene>
    <name evidence="2" type="ORF">CDV28_12335</name>
</gene>
<dbReference type="Pfam" id="PF13248">
    <property type="entry name" value="Zn_ribbon_3"/>
    <property type="match status" value="1"/>
</dbReference>
<accession>A0A521G0P5</accession>
<keyword evidence="3" id="KW-1185">Reference proteome</keyword>
<dbReference type="Proteomes" id="UP000316238">
    <property type="component" value="Unassembled WGS sequence"/>
</dbReference>
<proteinExistence type="predicted"/>
<feature type="domain" description="Putative zinc-ribbon" evidence="1">
    <location>
        <begin position="193"/>
        <end position="216"/>
    </location>
</feature>
<sequence>MLEQALVFLNQKHICPHCRTDLSLCHAPPMHVGDGLGWGSEFLFICLNDECPLFVNGWDFIENQYGHTGSYRYMELPNSQESYSMMVASKYAFTGSMVDVEALQQQNARYQAEKEAIAQLCDCVAAKDLRPVIHLLTDNAAAIDIRRQAAELLAELDDIACIEPLRNHKFTDPSLEHAVNMSIRRILASHFLRECPYCAELIKARAQLCKHCGKELAES</sequence>
<protein>
    <submittedName>
        <fullName evidence="2">Zinc-ribbon domain-containing protein</fullName>
    </submittedName>
</protein>
<organism evidence="2 3">
    <name type="scientific">Candidatus Electronema aureum</name>
    <dbReference type="NCBI Taxonomy" id="2005002"/>
    <lineage>
        <taxon>Bacteria</taxon>
        <taxon>Pseudomonadati</taxon>
        <taxon>Thermodesulfobacteriota</taxon>
        <taxon>Desulfobulbia</taxon>
        <taxon>Desulfobulbales</taxon>
        <taxon>Desulfobulbaceae</taxon>
        <taxon>Candidatus Electronema</taxon>
    </lineage>
</organism>
<dbReference type="EMBL" id="NQJD01000023">
    <property type="protein sequence ID" value="TAA74562.1"/>
    <property type="molecule type" value="Genomic_DNA"/>
</dbReference>
<dbReference type="InterPro" id="IPR059113">
    <property type="entry name" value="Znf_ribbon"/>
</dbReference>
<reference evidence="2" key="1">
    <citation type="submission" date="2017-07" db="EMBL/GenBank/DDBJ databases">
        <title>The cable genome - Insights into the physiology and evolution of filamentous bacteria capable of sulfide oxidation via long distance electron transfer.</title>
        <authorList>
            <person name="Thorup C."/>
            <person name="Bjerg J.T."/>
            <person name="Schreiber L."/>
            <person name="Nielsen L.P."/>
            <person name="Kjeldsen K.U."/>
            <person name="Boesen T."/>
            <person name="Boggild A."/>
            <person name="Meysman F."/>
            <person name="Geelhoed J."/>
            <person name="Schramm A."/>
        </authorList>
    </citation>
    <scope>NUCLEOTIDE SEQUENCE [LARGE SCALE GENOMIC DNA]</scope>
    <source>
        <strain evidence="2">GS</strain>
    </source>
</reference>
<evidence type="ECO:0000313" key="2">
    <source>
        <dbReference type="EMBL" id="TAA74562.1"/>
    </source>
</evidence>
<evidence type="ECO:0000259" key="1">
    <source>
        <dbReference type="Pfam" id="PF13248"/>
    </source>
</evidence>
<name>A0A521G0P5_9BACT</name>
<evidence type="ECO:0000313" key="3">
    <source>
        <dbReference type="Proteomes" id="UP000316238"/>
    </source>
</evidence>